<proteinExistence type="predicted"/>
<sequence>MDDSLKKSDSCVEALSVTEVTTNERPEERNSILGEVVGALFSLPSSAEAESKTFGFKIDPFNIKGAQGQLFFRLEQLRFTIVRANLENGGKRCFMTMSWLTTTFGWTTQHGPTPLANFDMNVLNSAGGVLMPWTFSRHFLCRTEQEPWTFVYEKIDPQFYEIIAGANFRNQSATVYKC</sequence>
<accession>A0A5E4YYS1</accession>
<evidence type="ECO:0000313" key="1">
    <source>
        <dbReference type="EMBL" id="VVE54101.1"/>
    </source>
</evidence>
<organism evidence="1 2">
    <name type="scientific">Pandoraea terrae</name>
    <dbReference type="NCBI Taxonomy" id="1537710"/>
    <lineage>
        <taxon>Bacteria</taxon>
        <taxon>Pseudomonadati</taxon>
        <taxon>Pseudomonadota</taxon>
        <taxon>Betaproteobacteria</taxon>
        <taxon>Burkholderiales</taxon>
        <taxon>Burkholderiaceae</taxon>
        <taxon>Pandoraea</taxon>
    </lineage>
</organism>
<dbReference type="RefSeq" id="WP_150699557.1">
    <property type="nucleotide sequence ID" value="NZ_CABPRZ010000028.1"/>
</dbReference>
<dbReference type="Proteomes" id="UP000414233">
    <property type="component" value="Unassembled WGS sequence"/>
</dbReference>
<evidence type="ECO:0000313" key="2">
    <source>
        <dbReference type="Proteomes" id="UP000414233"/>
    </source>
</evidence>
<gene>
    <name evidence="1" type="ORF">PTE30175_04803</name>
</gene>
<keyword evidence="2" id="KW-1185">Reference proteome</keyword>
<name>A0A5E4YYS1_9BURK</name>
<protein>
    <submittedName>
        <fullName evidence="1">Uncharacterized protein</fullName>
    </submittedName>
</protein>
<reference evidence="1 2" key="1">
    <citation type="submission" date="2019-08" db="EMBL/GenBank/DDBJ databases">
        <authorList>
            <person name="Peeters C."/>
        </authorList>
    </citation>
    <scope>NUCLEOTIDE SEQUENCE [LARGE SCALE GENOMIC DNA]</scope>
    <source>
        <strain evidence="1 2">LMG 30175</strain>
    </source>
</reference>
<dbReference type="EMBL" id="CABPRZ010000028">
    <property type="protein sequence ID" value="VVE54101.1"/>
    <property type="molecule type" value="Genomic_DNA"/>
</dbReference>
<dbReference type="AlphaFoldDB" id="A0A5E4YYS1"/>